<dbReference type="InterPro" id="IPR009311">
    <property type="entry name" value="IFI6/IFI27-like"/>
</dbReference>
<gene>
    <name evidence="7" type="ORF">B0H16DRAFT_1811710</name>
</gene>
<dbReference type="PANTHER" id="PTHR16932:SF18">
    <property type="entry name" value="INTERFERON, ALPHA-INDUCIBLE PROTEIN 27-LIKE 2"/>
    <property type="match status" value="1"/>
</dbReference>
<dbReference type="Gene3D" id="6.10.110.10">
    <property type="match status" value="1"/>
</dbReference>
<evidence type="ECO:0000313" key="8">
    <source>
        <dbReference type="Proteomes" id="UP001215598"/>
    </source>
</evidence>
<protein>
    <submittedName>
        <fullName evidence="7">Uncharacterized protein</fullName>
    </submittedName>
</protein>
<reference evidence="7" key="1">
    <citation type="submission" date="2023-03" db="EMBL/GenBank/DDBJ databases">
        <title>Massive genome expansion in bonnet fungi (Mycena s.s.) driven by repeated elements and novel gene families across ecological guilds.</title>
        <authorList>
            <consortium name="Lawrence Berkeley National Laboratory"/>
            <person name="Harder C.B."/>
            <person name="Miyauchi S."/>
            <person name="Viragh M."/>
            <person name="Kuo A."/>
            <person name="Thoen E."/>
            <person name="Andreopoulos B."/>
            <person name="Lu D."/>
            <person name="Skrede I."/>
            <person name="Drula E."/>
            <person name="Henrissat B."/>
            <person name="Morin E."/>
            <person name="Kohler A."/>
            <person name="Barry K."/>
            <person name="LaButti K."/>
            <person name="Morin E."/>
            <person name="Salamov A."/>
            <person name="Lipzen A."/>
            <person name="Mereny Z."/>
            <person name="Hegedus B."/>
            <person name="Baldrian P."/>
            <person name="Stursova M."/>
            <person name="Weitz H."/>
            <person name="Taylor A."/>
            <person name="Grigoriev I.V."/>
            <person name="Nagy L.G."/>
            <person name="Martin F."/>
            <person name="Kauserud H."/>
        </authorList>
    </citation>
    <scope>NUCLEOTIDE SEQUENCE</scope>
    <source>
        <strain evidence="7">CBHHK182m</strain>
    </source>
</reference>
<keyword evidence="4" id="KW-1133">Transmembrane helix</keyword>
<proteinExistence type="inferred from homology"/>
<keyword evidence="5" id="KW-0472">Membrane</keyword>
<keyword evidence="8" id="KW-1185">Reference proteome</keyword>
<keyword evidence="3" id="KW-0812">Transmembrane</keyword>
<dbReference type="Proteomes" id="UP001215598">
    <property type="component" value="Unassembled WGS sequence"/>
</dbReference>
<name>A0AAD7H670_9AGAR</name>
<comment type="caution">
    <text evidence="7">The sequence shown here is derived from an EMBL/GenBank/DDBJ whole genome shotgun (WGS) entry which is preliminary data.</text>
</comment>
<evidence type="ECO:0000256" key="5">
    <source>
        <dbReference type="ARBA" id="ARBA00023136"/>
    </source>
</evidence>
<comment type="subcellular location">
    <subcellularLocation>
        <location evidence="1">Membrane</location>
        <topology evidence="1">Multi-pass membrane protein</topology>
    </subcellularLocation>
</comment>
<comment type="similarity">
    <text evidence="2">Belongs to the IFI6/IFI27 family.</text>
</comment>
<evidence type="ECO:0000256" key="4">
    <source>
        <dbReference type="ARBA" id="ARBA00022989"/>
    </source>
</evidence>
<evidence type="ECO:0000256" key="1">
    <source>
        <dbReference type="ARBA" id="ARBA00004141"/>
    </source>
</evidence>
<dbReference type="Pfam" id="PF06140">
    <property type="entry name" value="Ifi-6-16"/>
    <property type="match status" value="1"/>
</dbReference>
<accession>A0AAD7H670</accession>
<evidence type="ECO:0000256" key="6">
    <source>
        <dbReference type="SAM" id="MobiDB-lite"/>
    </source>
</evidence>
<dbReference type="GO" id="GO:0016020">
    <property type="term" value="C:membrane"/>
    <property type="evidence" value="ECO:0007669"/>
    <property type="project" value="UniProtKB-SubCell"/>
</dbReference>
<dbReference type="EMBL" id="JARKIB010000354">
    <property type="protein sequence ID" value="KAJ7712960.1"/>
    <property type="molecule type" value="Genomic_DNA"/>
</dbReference>
<dbReference type="InterPro" id="IPR038213">
    <property type="entry name" value="IFI6/IFI27-like_sf"/>
</dbReference>
<feature type="compositionally biased region" description="Gly residues" evidence="6">
    <location>
        <begin position="105"/>
        <end position="131"/>
    </location>
</feature>
<dbReference type="PANTHER" id="PTHR16932">
    <property type="entry name" value="INTERFERON ALPHA-INDUCIBLE PROTEIN 27"/>
    <property type="match status" value="1"/>
</dbReference>
<sequence>MTEIKNPPTFEGLPGEDVHKWITTMRAELERRSLPRTEWVSTATIFLGTRVRRILEEAKATSEWDGEWESFTSWLRSTFNGASRLGYDSKSQIEDDPPPYTPNTGGPGGGGGGPGGGPGGGGGGPGGGPGGHRSAFRRFREDYPTAATAAAVGLAITAPIAGPIVLVGALNAVGFGAGGVVAGSIAAGIQSAFYGGAVASGSLFAIAQSIGAGGAALAAVGPAVSAGAGALGLLGAAQVAPRRAA</sequence>
<evidence type="ECO:0000256" key="2">
    <source>
        <dbReference type="ARBA" id="ARBA00007262"/>
    </source>
</evidence>
<dbReference type="AlphaFoldDB" id="A0AAD7H670"/>
<evidence type="ECO:0000313" key="7">
    <source>
        <dbReference type="EMBL" id="KAJ7712960.1"/>
    </source>
</evidence>
<organism evidence="7 8">
    <name type="scientific">Mycena metata</name>
    <dbReference type="NCBI Taxonomy" id="1033252"/>
    <lineage>
        <taxon>Eukaryota</taxon>
        <taxon>Fungi</taxon>
        <taxon>Dikarya</taxon>
        <taxon>Basidiomycota</taxon>
        <taxon>Agaricomycotina</taxon>
        <taxon>Agaricomycetes</taxon>
        <taxon>Agaricomycetidae</taxon>
        <taxon>Agaricales</taxon>
        <taxon>Marasmiineae</taxon>
        <taxon>Mycenaceae</taxon>
        <taxon>Mycena</taxon>
    </lineage>
</organism>
<evidence type="ECO:0000256" key="3">
    <source>
        <dbReference type="ARBA" id="ARBA00022692"/>
    </source>
</evidence>
<feature type="region of interest" description="Disordered" evidence="6">
    <location>
        <begin position="86"/>
        <end position="135"/>
    </location>
</feature>